<dbReference type="InterPro" id="IPR020449">
    <property type="entry name" value="Tscrpt_reg_AraC-type_HTH"/>
</dbReference>
<dbReference type="InterPro" id="IPR009057">
    <property type="entry name" value="Homeodomain-like_sf"/>
</dbReference>
<evidence type="ECO:0000256" key="2">
    <source>
        <dbReference type="ARBA" id="ARBA00023125"/>
    </source>
</evidence>
<dbReference type="InterPro" id="IPR032687">
    <property type="entry name" value="AraC-type_N"/>
</dbReference>
<dbReference type="Proteomes" id="UP001156664">
    <property type="component" value="Unassembled WGS sequence"/>
</dbReference>
<dbReference type="RefSeq" id="WP_284280086.1">
    <property type="nucleotide sequence ID" value="NZ_BSOJ01000007.1"/>
</dbReference>
<evidence type="ECO:0000313" key="5">
    <source>
        <dbReference type="EMBL" id="GLR25662.1"/>
    </source>
</evidence>
<evidence type="ECO:0000259" key="4">
    <source>
        <dbReference type="PROSITE" id="PS01124"/>
    </source>
</evidence>
<feature type="domain" description="HTH araC/xylS-type" evidence="4">
    <location>
        <begin position="237"/>
        <end position="333"/>
    </location>
</feature>
<dbReference type="PANTHER" id="PTHR47894">
    <property type="entry name" value="HTH-TYPE TRANSCRIPTIONAL REGULATOR GADX"/>
    <property type="match status" value="1"/>
</dbReference>
<dbReference type="SMART" id="SM00342">
    <property type="entry name" value="HTH_ARAC"/>
    <property type="match status" value="1"/>
</dbReference>
<sequence>MHTGHSKHPAAIALVMVNFASRLGVDAQTCLSGTGLTLEDLTRADTWLHRSQEIQLLENIVASLPDLPALGFQLGMQYNVSTFGIWGFAIRTSPTLASAVQTAMRYLPLSTAYCRFSVVHTPGSFGIVAHADDIPQNLRQFLLQRDLGTAYSLLRELGLNGVPVQSLEFEHLSNRDAQHIEELTGVHPLQSALHNAIMLDRRNAELQLPTYDPHLLRVFEDQCTQQLRQRQAEGVAGQVRQILLGPFGLVSTLEDVARTLSLSPRSLRRRLSEENVSFSELIDVERRQLAKKLLATQMKMDEIALHLGYGDTASFTRAFRRWFNASPGEYRRSCGLKA</sequence>
<dbReference type="Gene3D" id="1.10.10.60">
    <property type="entry name" value="Homeodomain-like"/>
    <property type="match status" value="1"/>
</dbReference>
<dbReference type="InterPro" id="IPR018060">
    <property type="entry name" value="HTH_AraC"/>
</dbReference>
<accession>A0ABQ5YNG4</accession>
<gene>
    <name evidence="5" type="ORF">GCM10007875_07500</name>
</gene>
<dbReference type="Pfam" id="PF12833">
    <property type="entry name" value="HTH_18"/>
    <property type="match status" value="1"/>
</dbReference>
<evidence type="ECO:0000256" key="3">
    <source>
        <dbReference type="ARBA" id="ARBA00023163"/>
    </source>
</evidence>
<keyword evidence="6" id="KW-1185">Reference proteome</keyword>
<dbReference type="PANTHER" id="PTHR47894:SF1">
    <property type="entry name" value="HTH-TYPE TRANSCRIPTIONAL REGULATOR VQSM"/>
    <property type="match status" value="1"/>
</dbReference>
<keyword evidence="1" id="KW-0805">Transcription regulation</keyword>
<dbReference type="EMBL" id="BSOJ01000007">
    <property type="protein sequence ID" value="GLR25662.1"/>
    <property type="molecule type" value="Genomic_DNA"/>
</dbReference>
<dbReference type="SUPFAM" id="SSF46689">
    <property type="entry name" value="Homeodomain-like"/>
    <property type="match status" value="1"/>
</dbReference>
<proteinExistence type="predicted"/>
<dbReference type="PRINTS" id="PR00032">
    <property type="entry name" value="HTHARAC"/>
</dbReference>
<keyword evidence="2" id="KW-0238">DNA-binding</keyword>
<comment type="caution">
    <text evidence="5">The sequence shown here is derived from an EMBL/GenBank/DDBJ whole genome shotgun (WGS) entry which is preliminary data.</text>
</comment>
<protein>
    <submittedName>
        <fullName evidence="5">Transcriptional regulator</fullName>
    </submittedName>
</protein>
<keyword evidence="3" id="KW-0804">Transcription</keyword>
<evidence type="ECO:0000256" key="1">
    <source>
        <dbReference type="ARBA" id="ARBA00023015"/>
    </source>
</evidence>
<organism evidence="5 6">
    <name type="scientific">Limnobacter litoralis</name>
    <dbReference type="NCBI Taxonomy" id="481366"/>
    <lineage>
        <taxon>Bacteria</taxon>
        <taxon>Pseudomonadati</taxon>
        <taxon>Pseudomonadota</taxon>
        <taxon>Betaproteobacteria</taxon>
        <taxon>Burkholderiales</taxon>
        <taxon>Burkholderiaceae</taxon>
        <taxon>Limnobacter</taxon>
    </lineage>
</organism>
<dbReference type="PROSITE" id="PS01124">
    <property type="entry name" value="HTH_ARAC_FAMILY_2"/>
    <property type="match status" value="1"/>
</dbReference>
<reference evidence="6" key="1">
    <citation type="journal article" date="2019" name="Int. J. Syst. Evol. Microbiol.">
        <title>The Global Catalogue of Microorganisms (GCM) 10K type strain sequencing project: providing services to taxonomists for standard genome sequencing and annotation.</title>
        <authorList>
            <consortium name="The Broad Institute Genomics Platform"/>
            <consortium name="The Broad Institute Genome Sequencing Center for Infectious Disease"/>
            <person name="Wu L."/>
            <person name="Ma J."/>
        </authorList>
    </citation>
    <scope>NUCLEOTIDE SEQUENCE [LARGE SCALE GENOMIC DNA]</scope>
    <source>
        <strain evidence="6">NBRC 105857</strain>
    </source>
</reference>
<dbReference type="Pfam" id="PF12625">
    <property type="entry name" value="Arabinose_bd"/>
    <property type="match status" value="1"/>
</dbReference>
<name>A0ABQ5YNG4_9BURK</name>
<evidence type="ECO:0000313" key="6">
    <source>
        <dbReference type="Proteomes" id="UP001156664"/>
    </source>
</evidence>